<keyword evidence="3" id="KW-1015">Disulfide bond</keyword>
<organism evidence="6 7">
    <name type="scientific">Sander lucioperca</name>
    <name type="common">Pike-perch</name>
    <name type="synonym">Perca lucioperca</name>
    <dbReference type="NCBI Taxonomy" id="283035"/>
    <lineage>
        <taxon>Eukaryota</taxon>
        <taxon>Metazoa</taxon>
        <taxon>Chordata</taxon>
        <taxon>Craniata</taxon>
        <taxon>Vertebrata</taxon>
        <taxon>Euteleostomi</taxon>
        <taxon>Actinopterygii</taxon>
        <taxon>Neopterygii</taxon>
        <taxon>Teleostei</taxon>
        <taxon>Neoteleostei</taxon>
        <taxon>Acanthomorphata</taxon>
        <taxon>Eupercaria</taxon>
        <taxon>Perciformes</taxon>
        <taxon>Percoidei</taxon>
        <taxon>Percidae</taxon>
        <taxon>Luciopercinae</taxon>
        <taxon>Sander</taxon>
    </lineage>
</organism>
<dbReference type="SUPFAM" id="SSF54117">
    <property type="entry name" value="Interleukin 8-like chemokines"/>
    <property type="match status" value="1"/>
</dbReference>
<dbReference type="GO" id="GO:0005615">
    <property type="term" value="C:extracellular space"/>
    <property type="evidence" value="ECO:0007669"/>
    <property type="project" value="UniProtKB-KW"/>
</dbReference>
<dbReference type="InterPro" id="IPR036048">
    <property type="entry name" value="Interleukin_8-like_sf"/>
</dbReference>
<keyword evidence="2 4" id="KW-0202">Cytokine</keyword>
<evidence type="ECO:0000256" key="4">
    <source>
        <dbReference type="RuleBase" id="RU361150"/>
    </source>
</evidence>
<name>A0A8D0CP30_SANLU</name>
<dbReference type="Ensembl" id="ENSSLUT00000004967.1">
    <property type="protein sequence ID" value="ENSSLUP00000004832.1"/>
    <property type="gene ID" value="ENSSLUG00000002145.1"/>
</dbReference>
<sequence>TAEEKLRDDGKACCVGLHYAGAAGPFCCTQYQENPIPVKFLKYYRIQEVIDHCNIKAIIFKTWRNKLVCADPDRKWVKIAQDSELKRKNQNRHQY</sequence>
<evidence type="ECO:0000313" key="7">
    <source>
        <dbReference type="Proteomes" id="UP000694568"/>
    </source>
</evidence>
<proteinExistence type="inferred from homology"/>
<reference evidence="6" key="1">
    <citation type="submission" date="2025-08" db="UniProtKB">
        <authorList>
            <consortium name="Ensembl"/>
        </authorList>
    </citation>
    <scope>IDENTIFICATION</scope>
</reference>
<dbReference type="InterPro" id="IPR039809">
    <property type="entry name" value="Chemokine_b/g/d"/>
</dbReference>
<dbReference type="GO" id="GO:0006955">
    <property type="term" value="P:immune response"/>
    <property type="evidence" value="ECO:0007669"/>
    <property type="project" value="InterPro"/>
</dbReference>
<keyword evidence="4" id="KW-0964">Secreted</keyword>
<dbReference type="AlphaFoldDB" id="A0A8D0CP30"/>
<dbReference type="PANTHER" id="PTHR12015">
    <property type="entry name" value="SMALL INDUCIBLE CYTOKINE A"/>
    <property type="match status" value="1"/>
</dbReference>
<dbReference type="SMART" id="SM00199">
    <property type="entry name" value="SCY"/>
    <property type="match status" value="1"/>
</dbReference>
<comment type="subcellular location">
    <subcellularLocation>
        <location evidence="4">Secreted</location>
    </subcellularLocation>
</comment>
<feature type="domain" description="Chemokine interleukin-8-like" evidence="5">
    <location>
        <begin position="24"/>
        <end position="88"/>
    </location>
</feature>
<dbReference type="CDD" id="cd00169">
    <property type="entry name" value="Chemokine"/>
    <property type="match status" value="1"/>
</dbReference>
<dbReference type="InterPro" id="IPR001811">
    <property type="entry name" value="Chemokine_IL8-like_dom"/>
</dbReference>
<protein>
    <recommendedName>
        <fullName evidence="4">C-C motif chemokine</fullName>
    </recommendedName>
</protein>
<dbReference type="Pfam" id="PF00048">
    <property type="entry name" value="IL8"/>
    <property type="match status" value="1"/>
</dbReference>
<evidence type="ECO:0000256" key="3">
    <source>
        <dbReference type="ARBA" id="ARBA00023157"/>
    </source>
</evidence>
<evidence type="ECO:0000313" key="6">
    <source>
        <dbReference type="Ensembl" id="ENSSLUP00000004832.1"/>
    </source>
</evidence>
<dbReference type="InterPro" id="IPR000827">
    <property type="entry name" value="Chemokine_CC_CS"/>
</dbReference>
<evidence type="ECO:0000256" key="2">
    <source>
        <dbReference type="ARBA" id="ARBA00022514"/>
    </source>
</evidence>
<evidence type="ECO:0000259" key="5">
    <source>
        <dbReference type="SMART" id="SM00199"/>
    </source>
</evidence>
<dbReference type="PROSITE" id="PS00472">
    <property type="entry name" value="SMALL_CYTOKINES_CC"/>
    <property type="match status" value="1"/>
</dbReference>
<dbReference type="Proteomes" id="UP000694568">
    <property type="component" value="Unplaced"/>
</dbReference>
<accession>A0A8D0CP30</accession>
<dbReference type="PANTHER" id="PTHR12015:SF108">
    <property type="entry name" value="C-C MOTIF CHEMOKINE 20"/>
    <property type="match status" value="1"/>
</dbReference>
<keyword evidence="4" id="KW-0145">Chemotaxis</keyword>
<evidence type="ECO:0000256" key="1">
    <source>
        <dbReference type="ARBA" id="ARBA00010868"/>
    </source>
</evidence>
<comment type="similarity">
    <text evidence="1 4">Belongs to the intercrine beta (chemokine CC) family.</text>
</comment>
<dbReference type="GO" id="GO:0008009">
    <property type="term" value="F:chemokine activity"/>
    <property type="evidence" value="ECO:0007669"/>
    <property type="project" value="InterPro"/>
</dbReference>
<dbReference type="Gene3D" id="2.40.50.40">
    <property type="match status" value="1"/>
</dbReference>
<dbReference type="GeneTree" id="ENSGT01020000230600"/>
<keyword evidence="7" id="KW-1185">Reference proteome</keyword>
<reference evidence="6" key="2">
    <citation type="submission" date="2025-09" db="UniProtKB">
        <authorList>
            <consortium name="Ensembl"/>
        </authorList>
    </citation>
    <scope>IDENTIFICATION</scope>
</reference>